<dbReference type="OrthoDB" id="1663335at2759"/>
<dbReference type="SUPFAM" id="SSF47203">
    <property type="entry name" value="Acyl-CoA dehydrogenase C-terminal domain-like"/>
    <property type="match status" value="1"/>
</dbReference>
<dbReference type="PANTHER" id="PTHR43831:SF1">
    <property type="entry name" value="ISOBUTYRYL-COA DEHYDROGENASE, MITOCHONDRIAL"/>
    <property type="match status" value="1"/>
</dbReference>
<comment type="cofactor">
    <cofactor evidence="1 5">
        <name>FAD</name>
        <dbReference type="ChEBI" id="CHEBI:57692"/>
    </cofactor>
</comment>
<dbReference type="InterPro" id="IPR046373">
    <property type="entry name" value="Acyl-CoA_Oxase/DH_mid-dom_sf"/>
</dbReference>
<feature type="compositionally biased region" description="Gly residues" evidence="6">
    <location>
        <begin position="85"/>
        <end position="96"/>
    </location>
</feature>
<dbReference type="KEGG" id="mng:MNEG_4445"/>
<dbReference type="PANTHER" id="PTHR43831">
    <property type="entry name" value="ISOBUTYRYL-COA DEHYDROGENASE"/>
    <property type="match status" value="1"/>
</dbReference>
<gene>
    <name evidence="9" type="ORF">MNEG_4445</name>
</gene>
<evidence type="ECO:0000256" key="5">
    <source>
        <dbReference type="RuleBase" id="RU362125"/>
    </source>
</evidence>
<keyword evidence="10" id="KW-1185">Reference proteome</keyword>
<dbReference type="SUPFAM" id="SSF56645">
    <property type="entry name" value="Acyl-CoA dehydrogenase NM domain-like"/>
    <property type="match status" value="1"/>
</dbReference>
<dbReference type="RefSeq" id="XP_013902534.1">
    <property type="nucleotide sequence ID" value="XM_014047080.1"/>
</dbReference>
<protein>
    <submittedName>
        <fullName evidence="9">Acyl-CoA dehydrogenase domain-containing protein</fullName>
        <ecNumber evidence="9">1.3.99.-</ecNumber>
    </submittedName>
</protein>
<dbReference type="GO" id="GO:0003995">
    <property type="term" value="F:acyl-CoA dehydrogenase activity"/>
    <property type="evidence" value="ECO:0007669"/>
    <property type="project" value="InterPro"/>
</dbReference>
<accession>A0A0D2MKR0</accession>
<keyword evidence="4 5" id="KW-0274">FAD</keyword>
<keyword evidence="3 5" id="KW-0285">Flavoprotein</keyword>
<dbReference type="Proteomes" id="UP000054498">
    <property type="component" value="Unassembled WGS sequence"/>
</dbReference>
<evidence type="ECO:0000313" key="9">
    <source>
        <dbReference type="EMBL" id="KIZ03515.1"/>
    </source>
</evidence>
<evidence type="ECO:0000256" key="4">
    <source>
        <dbReference type="ARBA" id="ARBA00022827"/>
    </source>
</evidence>
<dbReference type="STRING" id="145388.A0A0D2MKR0"/>
<dbReference type="Gene3D" id="1.20.140.10">
    <property type="entry name" value="Butyryl-CoA Dehydrogenase, subunit A, domain 3"/>
    <property type="match status" value="1"/>
</dbReference>
<dbReference type="GO" id="GO:0005739">
    <property type="term" value="C:mitochondrion"/>
    <property type="evidence" value="ECO:0007669"/>
    <property type="project" value="TreeGrafter"/>
</dbReference>
<dbReference type="Pfam" id="PF00441">
    <property type="entry name" value="Acyl-CoA_dh_1"/>
    <property type="match status" value="2"/>
</dbReference>
<dbReference type="EMBL" id="KK100836">
    <property type="protein sequence ID" value="KIZ03515.1"/>
    <property type="molecule type" value="Genomic_DNA"/>
</dbReference>
<dbReference type="InterPro" id="IPR052547">
    <property type="entry name" value="Mito_Isobutyryl-CoADH"/>
</dbReference>
<dbReference type="EC" id="1.3.99.-" evidence="9"/>
<feature type="compositionally biased region" description="Gly residues" evidence="6">
    <location>
        <begin position="105"/>
        <end position="124"/>
    </location>
</feature>
<evidence type="ECO:0000313" key="10">
    <source>
        <dbReference type="Proteomes" id="UP000054498"/>
    </source>
</evidence>
<dbReference type="PROSITE" id="PS00072">
    <property type="entry name" value="ACYL_COA_DH_1"/>
    <property type="match status" value="1"/>
</dbReference>
<dbReference type="InterPro" id="IPR006089">
    <property type="entry name" value="Acyl-CoA_DH_CS"/>
</dbReference>
<dbReference type="InterPro" id="IPR036250">
    <property type="entry name" value="AcylCo_DH-like_C"/>
</dbReference>
<dbReference type="InterPro" id="IPR009100">
    <property type="entry name" value="AcylCoA_DH/oxidase_NM_dom_sf"/>
</dbReference>
<comment type="similarity">
    <text evidence="2 5">Belongs to the acyl-CoA dehydrogenase family.</text>
</comment>
<dbReference type="AlphaFoldDB" id="A0A0D2MKR0"/>
<dbReference type="InterPro" id="IPR006091">
    <property type="entry name" value="Acyl-CoA_Oxase/DH_mid-dom"/>
</dbReference>
<keyword evidence="5 9" id="KW-0560">Oxidoreductase</keyword>
<feature type="domain" description="Acyl-CoA dehydrogenase/oxidase C-terminal" evidence="7">
    <location>
        <begin position="247"/>
        <end position="346"/>
    </location>
</feature>
<evidence type="ECO:0000256" key="3">
    <source>
        <dbReference type="ARBA" id="ARBA00022630"/>
    </source>
</evidence>
<feature type="domain" description="Acyl-CoA dehydrogenase/oxidase C-terminal" evidence="7">
    <location>
        <begin position="175"/>
        <end position="230"/>
    </location>
</feature>
<dbReference type="InterPro" id="IPR009075">
    <property type="entry name" value="AcylCo_DH/oxidase_C"/>
</dbReference>
<dbReference type="GeneID" id="25737322"/>
<evidence type="ECO:0000256" key="2">
    <source>
        <dbReference type="ARBA" id="ARBA00009347"/>
    </source>
</evidence>
<evidence type="ECO:0000259" key="8">
    <source>
        <dbReference type="Pfam" id="PF02770"/>
    </source>
</evidence>
<feature type="region of interest" description="Disordered" evidence="6">
    <location>
        <begin position="84"/>
        <end position="124"/>
    </location>
</feature>
<reference evidence="9 10" key="1">
    <citation type="journal article" date="2013" name="BMC Genomics">
        <title>Reconstruction of the lipid metabolism for the microalga Monoraphidium neglectum from its genome sequence reveals characteristics suitable for biofuel production.</title>
        <authorList>
            <person name="Bogen C."/>
            <person name="Al-Dilaimi A."/>
            <person name="Albersmeier A."/>
            <person name="Wichmann J."/>
            <person name="Grundmann M."/>
            <person name="Rupp O."/>
            <person name="Lauersen K.J."/>
            <person name="Blifernez-Klassen O."/>
            <person name="Kalinowski J."/>
            <person name="Goesmann A."/>
            <person name="Mussgnug J.H."/>
            <person name="Kruse O."/>
        </authorList>
    </citation>
    <scope>NUCLEOTIDE SEQUENCE [LARGE SCALE GENOMIC DNA]</scope>
    <source>
        <strain evidence="9 10">SAG 48.87</strain>
    </source>
</reference>
<evidence type="ECO:0000256" key="6">
    <source>
        <dbReference type="SAM" id="MobiDB-lite"/>
    </source>
</evidence>
<evidence type="ECO:0000256" key="1">
    <source>
        <dbReference type="ARBA" id="ARBA00001974"/>
    </source>
</evidence>
<dbReference type="Gene3D" id="2.40.110.10">
    <property type="entry name" value="Butyryl-CoA Dehydrogenase, subunit A, domain 2"/>
    <property type="match status" value="1"/>
</dbReference>
<dbReference type="PROSITE" id="PS00073">
    <property type="entry name" value="ACYL_COA_DH_2"/>
    <property type="match status" value="1"/>
</dbReference>
<dbReference type="Pfam" id="PF02770">
    <property type="entry name" value="Acyl-CoA_dh_M"/>
    <property type="match status" value="1"/>
</dbReference>
<proteinExistence type="inferred from homology"/>
<name>A0A0D2MKR0_9CHLO</name>
<sequence length="352" mass="36597">MASGIINRHGSEALKRRYLSRLASLELMSAYCLTEPGSGSDAAGMRTVATRTDGGWLLSGSKAFISGGGVADVYIVIARTATSDGGDGSGSIGLGIGRPLPPPGEEGGGIGGSGSSSSKGSGGDKGISAFLVEKGASGLSFGAPEKKMGWRMQPTCAVNLEKVFVPSENLIGSEGQGFKIAMAALDGGRINIGACSVGGGAFCLDTAYAYACERSQFGQQQASDSNCHNKALGMMMPPPLPPPLLPQASQFKLADMATRLQASRLMVRHAATALDAKAPEATMMAAMAKRLATDECFRVALDAQQLLGGYGFLRDFPMERLVRDLRVHSILEGTNEVMRLVISRQLARVMGG</sequence>
<evidence type="ECO:0000259" key="7">
    <source>
        <dbReference type="Pfam" id="PF00441"/>
    </source>
</evidence>
<organism evidence="9 10">
    <name type="scientific">Monoraphidium neglectum</name>
    <dbReference type="NCBI Taxonomy" id="145388"/>
    <lineage>
        <taxon>Eukaryota</taxon>
        <taxon>Viridiplantae</taxon>
        <taxon>Chlorophyta</taxon>
        <taxon>core chlorophytes</taxon>
        <taxon>Chlorophyceae</taxon>
        <taxon>CS clade</taxon>
        <taxon>Sphaeropleales</taxon>
        <taxon>Selenastraceae</taxon>
        <taxon>Monoraphidium</taxon>
    </lineage>
</organism>
<feature type="domain" description="Acyl-CoA oxidase/dehydrogenase middle" evidence="8">
    <location>
        <begin position="30"/>
        <end position="84"/>
    </location>
</feature>